<sequence>MGRYRGRSLGALILLGVLAVSACQSPYAGTAVSGGSGSGALDAPTEAKVKQIVRRFKDTNRTPGVLVGIWSPKGTFVSATGVADLATGAPLRTDMQFKIASQTKTFTANLVLQLVGEGKVALEDRISKWVAGVPNGDRITIRQLLNHTSGLADGFTSPTVQGKIPTGCTVEELLDAEAKFPPVAAPGAKWSYSNYGYNLLGRVVELADGQDLSTAVQQRIARPLGLHRTLLPTSGNGLTPPFTHGYGLGDVGPTQAPTAADDATAIPASCLWAHGAMVSTLSDMRIWSRALATGALLKPAVWAEATKNTVPFVFTGNYNGPGKWRYGLGFVESGGFIGGEGSFAGYESTTMYSPTLQTAIEVVSTKNPNAITPPPMFQALAMAVYGTSLGFGLTPEQALMPSFAGAAG</sequence>
<name>A0ABP9AUZ2_9ACTN</name>
<protein>
    <submittedName>
        <fullName evidence="3">Serine hydrolase domain-containing protein</fullName>
    </submittedName>
</protein>
<dbReference type="Proteomes" id="UP001501147">
    <property type="component" value="Unassembled WGS sequence"/>
</dbReference>
<dbReference type="PANTHER" id="PTHR46825:SF7">
    <property type="entry name" value="D-ALANYL-D-ALANINE CARBOXYPEPTIDASE"/>
    <property type="match status" value="1"/>
</dbReference>
<keyword evidence="4" id="KW-1185">Reference proteome</keyword>
<accession>A0ABP9AUZ2</accession>
<evidence type="ECO:0000313" key="4">
    <source>
        <dbReference type="Proteomes" id="UP001501147"/>
    </source>
</evidence>
<proteinExistence type="predicted"/>
<dbReference type="EMBL" id="BAABJV010000010">
    <property type="protein sequence ID" value="GAA4784973.1"/>
    <property type="molecule type" value="Genomic_DNA"/>
</dbReference>
<feature type="chain" id="PRO_5045274981" evidence="1">
    <location>
        <begin position="23"/>
        <end position="408"/>
    </location>
</feature>
<dbReference type="PANTHER" id="PTHR46825">
    <property type="entry name" value="D-ALANYL-D-ALANINE-CARBOXYPEPTIDASE/ENDOPEPTIDASE AMPH"/>
    <property type="match status" value="1"/>
</dbReference>
<dbReference type="Pfam" id="PF00144">
    <property type="entry name" value="Beta-lactamase"/>
    <property type="match status" value="1"/>
</dbReference>
<evidence type="ECO:0000313" key="3">
    <source>
        <dbReference type="EMBL" id="GAA4784973.1"/>
    </source>
</evidence>
<feature type="domain" description="Beta-lactamase-related" evidence="2">
    <location>
        <begin position="49"/>
        <end position="369"/>
    </location>
</feature>
<evidence type="ECO:0000256" key="1">
    <source>
        <dbReference type="SAM" id="SignalP"/>
    </source>
</evidence>
<dbReference type="Gene3D" id="3.40.710.10">
    <property type="entry name" value="DD-peptidase/beta-lactamase superfamily"/>
    <property type="match status" value="1"/>
</dbReference>
<dbReference type="RefSeq" id="WP_345614721.1">
    <property type="nucleotide sequence ID" value="NZ_BAABJV010000010.1"/>
</dbReference>
<evidence type="ECO:0000259" key="2">
    <source>
        <dbReference type="Pfam" id="PF00144"/>
    </source>
</evidence>
<keyword evidence="1" id="KW-0732">Signal</keyword>
<dbReference type="InterPro" id="IPR050491">
    <property type="entry name" value="AmpC-like"/>
</dbReference>
<dbReference type="InterPro" id="IPR012338">
    <property type="entry name" value="Beta-lactam/transpept-like"/>
</dbReference>
<comment type="caution">
    <text evidence="3">The sequence shown here is derived from an EMBL/GenBank/DDBJ whole genome shotgun (WGS) entry which is preliminary data.</text>
</comment>
<keyword evidence="3" id="KW-0378">Hydrolase</keyword>
<dbReference type="InterPro" id="IPR001466">
    <property type="entry name" value="Beta-lactam-related"/>
</dbReference>
<dbReference type="GO" id="GO:0016787">
    <property type="term" value="F:hydrolase activity"/>
    <property type="evidence" value="ECO:0007669"/>
    <property type="project" value="UniProtKB-KW"/>
</dbReference>
<dbReference type="SUPFAM" id="SSF56601">
    <property type="entry name" value="beta-lactamase/transpeptidase-like"/>
    <property type="match status" value="1"/>
</dbReference>
<feature type="signal peptide" evidence="1">
    <location>
        <begin position="1"/>
        <end position="22"/>
    </location>
</feature>
<reference evidence="4" key="1">
    <citation type="journal article" date="2019" name="Int. J. Syst. Evol. Microbiol.">
        <title>The Global Catalogue of Microorganisms (GCM) 10K type strain sequencing project: providing services to taxonomists for standard genome sequencing and annotation.</title>
        <authorList>
            <consortium name="The Broad Institute Genomics Platform"/>
            <consortium name="The Broad Institute Genome Sequencing Center for Infectious Disease"/>
            <person name="Wu L."/>
            <person name="Ma J."/>
        </authorList>
    </citation>
    <scope>NUCLEOTIDE SEQUENCE [LARGE SCALE GENOMIC DNA]</scope>
    <source>
        <strain evidence="4">JCM 18324</strain>
    </source>
</reference>
<gene>
    <name evidence="3" type="ORF">GCM10023329_39380</name>
</gene>
<organism evidence="3 4">
    <name type="scientific">Streptomyces sanyensis</name>
    <dbReference type="NCBI Taxonomy" id="568869"/>
    <lineage>
        <taxon>Bacteria</taxon>
        <taxon>Bacillati</taxon>
        <taxon>Actinomycetota</taxon>
        <taxon>Actinomycetes</taxon>
        <taxon>Kitasatosporales</taxon>
        <taxon>Streptomycetaceae</taxon>
        <taxon>Streptomyces</taxon>
    </lineage>
</organism>